<evidence type="ECO:0000313" key="3">
    <source>
        <dbReference type="Proteomes" id="UP000199632"/>
    </source>
</evidence>
<organism evidence="2 3">
    <name type="scientific">Asanoa ishikariensis</name>
    <dbReference type="NCBI Taxonomy" id="137265"/>
    <lineage>
        <taxon>Bacteria</taxon>
        <taxon>Bacillati</taxon>
        <taxon>Actinomycetota</taxon>
        <taxon>Actinomycetes</taxon>
        <taxon>Micromonosporales</taxon>
        <taxon>Micromonosporaceae</taxon>
        <taxon>Asanoa</taxon>
    </lineage>
</organism>
<keyword evidence="3" id="KW-1185">Reference proteome</keyword>
<evidence type="ECO:0000256" key="1">
    <source>
        <dbReference type="SAM" id="MobiDB-lite"/>
    </source>
</evidence>
<evidence type="ECO:0000313" key="2">
    <source>
        <dbReference type="EMBL" id="SDZ18546.1"/>
    </source>
</evidence>
<feature type="region of interest" description="Disordered" evidence="1">
    <location>
        <begin position="49"/>
        <end position="94"/>
    </location>
</feature>
<name>A0A1H3QYV4_9ACTN</name>
<dbReference type="STRING" id="137265.SAMN05421684_3307"/>
<dbReference type="RefSeq" id="WP_090792677.1">
    <property type="nucleotide sequence ID" value="NZ_BOND01000008.1"/>
</dbReference>
<proteinExistence type="predicted"/>
<sequence length="265" mass="28501">MHEVSESPEEWQGDYAGEEPLPTVHRRVMLTDLPDSGLEEIARRLKLTLPEAEPVPEPEWHPAPEPELELTPAPEPEPERAPDPEPAPAAPDLGPASAPVLAVVPVQTPVPAIVAVPEFTAVPAFVAVSTPVPMPAPAPAPVVVDRGPVLAGLTVAELEELAHEQFARVVHGPAEVPATDELYEHLRGAGLQRIDAFAYRVEDGRPVVVVRPSSAPEGARTLHRVVRTPAREAVWQVVDVWIGVPISTVRNPPADLLEAVYYAAY</sequence>
<protein>
    <submittedName>
        <fullName evidence="2">Uncharacterized protein</fullName>
    </submittedName>
</protein>
<reference evidence="3" key="1">
    <citation type="submission" date="2016-10" db="EMBL/GenBank/DDBJ databases">
        <authorList>
            <person name="Varghese N."/>
            <person name="Submissions S."/>
        </authorList>
    </citation>
    <scope>NUCLEOTIDE SEQUENCE [LARGE SCALE GENOMIC DNA]</scope>
    <source>
        <strain evidence="3">DSM 44718</strain>
    </source>
</reference>
<accession>A0A1H3QYV4</accession>
<dbReference type="Proteomes" id="UP000199632">
    <property type="component" value="Unassembled WGS sequence"/>
</dbReference>
<feature type="compositionally biased region" description="Acidic residues" evidence="1">
    <location>
        <begin position="1"/>
        <end position="12"/>
    </location>
</feature>
<dbReference type="AlphaFoldDB" id="A0A1H3QYV4"/>
<feature type="region of interest" description="Disordered" evidence="1">
    <location>
        <begin position="1"/>
        <end position="23"/>
    </location>
</feature>
<dbReference type="EMBL" id="FNQB01000002">
    <property type="protein sequence ID" value="SDZ18546.1"/>
    <property type="molecule type" value="Genomic_DNA"/>
</dbReference>
<gene>
    <name evidence="2" type="ORF">SAMN05421684_3307</name>
</gene>